<evidence type="ECO:0000259" key="7">
    <source>
        <dbReference type="PROSITE" id="PS50888"/>
    </source>
</evidence>
<evidence type="ECO:0000256" key="4">
    <source>
        <dbReference type="ARBA" id="ARBA00023163"/>
    </source>
</evidence>
<dbReference type="GeneID" id="110408772"/>
<feature type="compositionally biased region" description="Basic and acidic residues" evidence="6">
    <location>
        <begin position="310"/>
        <end position="343"/>
    </location>
</feature>
<keyword evidence="5" id="KW-0539">Nucleus</keyword>
<dbReference type="AlphaFoldDB" id="A0A6J0ZH92"/>
<keyword evidence="8" id="KW-1185">Reference proteome</keyword>
<dbReference type="GO" id="GO:0003700">
    <property type="term" value="F:DNA-binding transcription factor activity"/>
    <property type="evidence" value="ECO:0007669"/>
    <property type="project" value="TreeGrafter"/>
</dbReference>
<keyword evidence="4" id="KW-0804">Transcription</keyword>
<dbReference type="FunFam" id="4.10.280.10:FF:000002">
    <property type="entry name" value="Basic helix-loop-helix transcription factor"/>
    <property type="match status" value="1"/>
</dbReference>
<evidence type="ECO:0000256" key="5">
    <source>
        <dbReference type="ARBA" id="ARBA00023242"/>
    </source>
</evidence>
<dbReference type="GO" id="GO:0046983">
    <property type="term" value="F:protein dimerization activity"/>
    <property type="evidence" value="ECO:0007669"/>
    <property type="project" value="InterPro"/>
</dbReference>
<evidence type="ECO:0000256" key="1">
    <source>
        <dbReference type="ARBA" id="ARBA00004123"/>
    </source>
</evidence>
<keyword evidence="2" id="KW-0805">Transcription regulation</keyword>
<dbReference type="PANTHER" id="PTHR12565:SF457">
    <property type="entry name" value="TRANSCRIPTION FACTOR BHLH62-LIKE"/>
    <property type="match status" value="1"/>
</dbReference>
<evidence type="ECO:0000256" key="2">
    <source>
        <dbReference type="ARBA" id="ARBA00023015"/>
    </source>
</evidence>
<evidence type="ECO:0000256" key="3">
    <source>
        <dbReference type="ARBA" id="ARBA00023125"/>
    </source>
</evidence>
<comment type="subcellular location">
    <subcellularLocation>
        <location evidence="1">Nucleus</location>
    </subcellularLocation>
</comment>
<protein>
    <submittedName>
        <fullName evidence="9">Transcription factor bHLH62</fullName>
    </submittedName>
</protein>
<feature type="compositionally biased region" description="Basic residues" evidence="6">
    <location>
        <begin position="285"/>
        <end position="295"/>
    </location>
</feature>
<dbReference type="SUPFAM" id="SSF47459">
    <property type="entry name" value="HLH, helix-loop-helix DNA-binding domain"/>
    <property type="match status" value="1"/>
</dbReference>
<dbReference type="Pfam" id="PF00010">
    <property type="entry name" value="HLH"/>
    <property type="match status" value="1"/>
</dbReference>
<dbReference type="GO" id="GO:0005634">
    <property type="term" value="C:nucleus"/>
    <property type="evidence" value="ECO:0007669"/>
    <property type="project" value="UniProtKB-SubCell"/>
</dbReference>
<keyword evidence="3" id="KW-0238">DNA-binding</keyword>
<dbReference type="PANTHER" id="PTHR12565">
    <property type="entry name" value="STEROL REGULATORY ELEMENT-BINDING PROTEIN"/>
    <property type="match status" value="1"/>
</dbReference>
<dbReference type="Gene3D" id="4.10.280.10">
    <property type="entry name" value="Helix-loop-helix DNA-binding domain"/>
    <property type="match status" value="1"/>
</dbReference>
<dbReference type="GO" id="GO:0003677">
    <property type="term" value="F:DNA binding"/>
    <property type="evidence" value="ECO:0007669"/>
    <property type="project" value="UniProtKB-KW"/>
</dbReference>
<dbReference type="CDD" id="cd18919">
    <property type="entry name" value="bHLH_AtBPE_like"/>
    <property type="match status" value="1"/>
</dbReference>
<name>A0A6J0ZH92_9ROSI</name>
<evidence type="ECO:0000313" key="9">
    <source>
        <dbReference type="RefSeq" id="XP_021273524.1"/>
    </source>
</evidence>
<feature type="domain" description="BHLH" evidence="7">
    <location>
        <begin position="380"/>
        <end position="430"/>
    </location>
</feature>
<feature type="compositionally biased region" description="Polar residues" evidence="6">
    <location>
        <begin position="246"/>
        <end position="273"/>
    </location>
</feature>
<feature type="region of interest" description="Disordered" evidence="6">
    <location>
        <begin position="221"/>
        <end position="370"/>
    </location>
</feature>
<accession>A0A6J0ZH92</accession>
<proteinExistence type="predicted"/>
<dbReference type="Proteomes" id="UP000504621">
    <property type="component" value="Unplaced"/>
</dbReference>
<dbReference type="PROSITE" id="PS50888">
    <property type="entry name" value="BHLH"/>
    <property type="match status" value="1"/>
</dbReference>
<dbReference type="InterPro" id="IPR024097">
    <property type="entry name" value="bHLH_ZIP_TF"/>
</dbReference>
<evidence type="ECO:0000256" key="6">
    <source>
        <dbReference type="SAM" id="MobiDB-lite"/>
    </source>
</evidence>
<dbReference type="InterPro" id="IPR036638">
    <property type="entry name" value="HLH_DNA-bd_sf"/>
</dbReference>
<dbReference type="RefSeq" id="XP_021273524.1">
    <property type="nucleotide sequence ID" value="XM_021417849.1"/>
</dbReference>
<sequence>MENQFFLNAGIPPPARPLHFGPSLSSPMPAWQSLSSAMEIQATEMNCSPGQSQDCFLNPHWEKSTDYGLQFDSALSSMVSSPAASNSNISNESFMIRELIGKLGSIGNSGEISPHSQPLLASYLNGPNSTNTSCYSTPLNSPPKLNLPMMDSLVKEKLPSLGKSMGLNSSVAEFSADPGFAERAAKFSCFGSRSFNGRTSQLGLNNNNEIVAYRSNPLRADTKLPRVSSSPSLKAMGSQVGGAQGANKNSPLQDRSELANSQEESTVSEQNPNGDPGLKASKGLTSRKRKAVPKAKTKETSASPSANAAKVHEPNEESNEKRCKSTEGNGNEHDSVKAEEEAKGNNGNAGDEKQNKTNNNNTKPPEPPKDYIHVRARRGQATDSHSLAERVRREKISERMKLLQNLVPGCNKVTGKALMLDEIINYVQSLQRQVEFLSMKLASVNTRLDFNVDSLMSKDTFQSNATLPHPIFPIDSSSASAFFGHQPQQNPALHSNLSNGTTMTQCSVDPLDTAICPNLTTHLPPINQFAQIVPQYPTLCEGDLQTVVQMGYGQNPSQEMAIQSENLQGSNQVSHMKVEL</sequence>
<dbReference type="OrthoDB" id="1095591at2759"/>
<dbReference type="InterPro" id="IPR011598">
    <property type="entry name" value="bHLH_dom"/>
</dbReference>
<organism evidence="8 9">
    <name type="scientific">Herrania umbratica</name>
    <dbReference type="NCBI Taxonomy" id="108875"/>
    <lineage>
        <taxon>Eukaryota</taxon>
        <taxon>Viridiplantae</taxon>
        <taxon>Streptophyta</taxon>
        <taxon>Embryophyta</taxon>
        <taxon>Tracheophyta</taxon>
        <taxon>Spermatophyta</taxon>
        <taxon>Magnoliopsida</taxon>
        <taxon>eudicotyledons</taxon>
        <taxon>Gunneridae</taxon>
        <taxon>Pentapetalae</taxon>
        <taxon>rosids</taxon>
        <taxon>malvids</taxon>
        <taxon>Malvales</taxon>
        <taxon>Malvaceae</taxon>
        <taxon>Byttnerioideae</taxon>
        <taxon>Herrania</taxon>
    </lineage>
</organism>
<evidence type="ECO:0000313" key="8">
    <source>
        <dbReference type="Proteomes" id="UP000504621"/>
    </source>
</evidence>
<dbReference type="SMART" id="SM00353">
    <property type="entry name" value="HLH"/>
    <property type="match status" value="1"/>
</dbReference>
<gene>
    <name evidence="9" type="primary">LOC110408772</name>
</gene>
<reference evidence="9" key="1">
    <citation type="submission" date="2025-08" db="UniProtKB">
        <authorList>
            <consortium name="RefSeq"/>
        </authorList>
    </citation>
    <scope>IDENTIFICATION</scope>
    <source>
        <tissue evidence="9">Leaf</tissue>
    </source>
</reference>